<protein>
    <submittedName>
        <fullName evidence="1">Uncharacterized protein</fullName>
    </submittedName>
</protein>
<evidence type="ECO:0000313" key="2">
    <source>
        <dbReference type="Proteomes" id="UP000285860"/>
    </source>
</evidence>
<gene>
    <name evidence="1" type="ORF">BFJ68_g17817</name>
</gene>
<evidence type="ECO:0000313" key="1">
    <source>
        <dbReference type="EMBL" id="RKK79355.1"/>
    </source>
</evidence>
<proteinExistence type="predicted"/>
<dbReference type="AlphaFoldDB" id="A0A420NGE3"/>
<dbReference type="Proteomes" id="UP000285860">
    <property type="component" value="Unassembled WGS sequence"/>
</dbReference>
<organism evidence="1 2">
    <name type="scientific">Fusarium oxysporum</name>
    <name type="common">Fusarium vascular wilt</name>
    <dbReference type="NCBI Taxonomy" id="5507"/>
    <lineage>
        <taxon>Eukaryota</taxon>
        <taxon>Fungi</taxon>
        <taxon>Dikarya</taxon>
        <taxon>Ascomycota</taxon>
        <taxon>Pezizomycotina</taxon>
        <taxon>Sordariomycetes</taxon>
        <taxon>Hypocreomycetidae</taxon>
        <taxon>Hypocreales</taxon>
        <taxon>Nectriaceae</taxon>
        <taxon>Fusarium</taxon>
        <taxon>Fusarium oxysporum species complex</taxon>
    </lineage>
</organism>
<comment type="caution">
    <text evidence="1">The sequence shown here is derived from an EMBL/GenBank/DDBJ whole genome shotgun (WGS) entry which is preliminary data.</text>
</comment>
<sequence length="75" mass="8200">MRLSGDMKRLNALIPRRGFQTGLLRGSVCMSTHSLLARLQNRSWMVAMFASASATAVATFVKDPIIACTPTLCTR</sequence>
<dbReference type="EMBL" id="MRCY01000762">
    <property type="protein sequence ID" value="RKK79355.1"/>
    <property type="molecule type" value="Genomic_DNA"/>
</dbReference>
<accession>A0A420NGE3</accession>
<name>A0A420NGE3_FUSOX</name>
<reference evidence="1 2" key="1">
    <citation type="journal article" date="2018" name="Sci. Rep.">
        <title>Characterisation of pathogen-specific regions and novel effector candidates in Fusarium oxysporum f. sp. cepae.</title>
        <authorList>
            <person name="Armitage A.D."/>
            <person name="Taylor A."/>
            <person name="Sobczyk M.K."/>
            <person name="Baxter L."/>
            <person name="Greenfield B.P."/>
            <person name="Bates H.J."/>
            <person name="Wilson F."/>
            <person name="Jackson A.C."/>
            <person name="Ott S."/>
            <person name="Harrison R.J."/>
            <person name="Clarkson J.P."/>
        </authorList>
    </citation>
    <scope>NUCLEOTIDE SEQUENCE [LARGE SCALE GENOMIC DNA]</scope>
    <source>
        <strain evidence="1 2">Fo_A28</strain>
    </source>
</reference>